<organism evidence="1 2">
    <name type="scientific">Corchorus olitorius</name>
    <dbReference type="NCBI Taxonomy" id="93759"/>
    <lineage>
        <taxon>Eukaryota</taxon>
        <taxon>Viridiplantae</taxon>
        <taxon>Streptophyta</taxon>
        <taxon>Embryophyta</taxon>
        <taxon>Tracheophyta</taxon>
        <taxon>Spermatophyta</taxon>
        <taxon>Magnoliopsida</taxon>
        <taxon>eudicotyledons</taxon>
        <taxon>Gunneridae</taxon>
        <taxon>Pentapetalae</taxon>
        <taxon>rosids</taxon>
        <taxon>malvids</taxon>
        <taxon>Malvales</taxon>
        <taxon>Malvaceae</taxon>
        <taxon>Grewioideae</taxon>
        <taxon>Apeibeae</taxon>
        <taxon>Corchorus</taxon>
    </lineage>
</organism>
<reference evidence="2" key="1">
    <citation type="submission" date="2013-09" db="EMBL/GenBank/DDBJ databases">
        <title>Corchorus olitorius genome sequencing.</title>
        <authorList>
            <person name="Alam M."/>
            <person name="Haque M.S."/>
            <person name="Islam M.S."/>
            <person name="Emdad E.M."/>
            <person name="Islam M.M."/>
            <person name="Ahmed B."/>
            <person name="Halim A."/>
            <person name="Hossen Q.M.M."/>
            <person name="Hossain M.Z."/>
            <person name="Ahmed R."/>
            <person name="Khan M.M."/>
            <person name="Islam R."/>
            <person name="Rashid M.M."/>
            <person name="Khan S.A."/>
            <person name="Rahman M.S."/>
            <person name="Alam M."/>
            <person name="Yahiya A.S."/>
            <person name="Khan M.S."/>
            <person name="Azam M.S."/>
            <person name="Haque T."/>
            <person name="Lashkar M.Z.H."/>
            <person name="Akhand A.I."/>
            <person name="Morshed G."/>
            <person name="Roy S."/>
            <person name="Uddin K.S."/>
            <person name="Rabeya T."/>
            <person name="Hossain A.S."/>
            <person name="Chowdhury A."/>
            <person name="Snigdha A.R."/>
            <person name="Mortoza M.S."/>
            <person name="Matin S.A."/>
            <person name="Hoque S.M.E."/>
            <person name="Islam M.K."/>
            <person name="Roy D.K."/>
            <person name="Haider R."/>
            <person name="Moosa M.M."/>
            <person name="Elias S.M."/>
            <person name="Hasan A.M."/>
            <person name="Jahan S."/>
            <person name="Shafiuddin M."/>
            <person name="Mahmood N."/>
            <person name="Shommy N.S."/>
        </authorList>
    </citation>
    <scope>NUCLEOTIDE SEQUENCE [LARGE SCALE GENOMIC DNA]</scope>
    <source>
        <strain evidence="2">cv. O-4</strain>
    </source>
</reference>
<evidence type="ECO:0000313" key="2">
    <source>
        <dbReference type="Proteomes" id="UP000187203"/>
    </source>
</evidence>
<sequence>MVPSLLDENRFPFPNLKYLKIELEKRELWDKVDIPGSVLNFFLNSFTKLKYCVKAALIRH</sequence>
<protein>
    <submittedName>
        <fullName evidence="1">Uncharacterized protein</fullName>
    </submittedName>
</protein>
<comment type="caution">
    <text evidence="1">The sequence shown here is derived from an EMBL/GenBank/DDBJ whole genome shotgun (WGS) entry which is preliminary data.</text>
</comment>
<keyword evidence="2" id="KW-1185">Reference proteome</keyword>
<dbReference type="AlphaFoldDB" id="A0A1R3K2Y4"/>
<dbReference type="Proteomes" id="UP000187203">
    <property type="component" value="Unassembled WGS sequence"/>
</dbReference>
<name>A0A1R3K2Y4_9ROSI</name>
<evidence type="ECO:0000313" key="1">
    <source>
        <dbReference type="EMBL" id="OMP01450.1"/>
    </source>
</evidence>
<gene>
    <name evidence="1" type="ORF">COLO4_11881</name>
</gene>
<accession>A0A1R3K2Y4</accession>
<proteinExistence type="predicted"/>
<dbReference type="EMBL" id="AWUE01014774">
    <property type="protein sequence ID" value="OMP01450.1"/>
    <property type="molecule type" value="Genomic_DNA"/>
</dbReference>